<proteinExistence type="predicted"/>
<dbReference type="Proteomes" id="UP000254876">
    <property type="component" value="Unassembled WGS sequence"/>
</dbReference>
<evidence type="ECO:0000313" key="2">
    <source>
        <dbReference type="EMBL" id="STC97831.1"/>
    </source>
</evidence>
<dbReference type="InterPro" id="IPR036086">
    <property type="entry name" value="ParB/Sulfiredoxin_sf"/>
</dbReference>
<gene>
    <name evidence="2" type="ORF">NCTC10588_00984</name>
</gene>
<dbReference type="RefSeq" id="WP_078677348.1">
    <property type="nucleotide sequence ID" value="NZ_MAHR01000023.1"/>
</dbReference>
<dbReference type="AlphaFoldDB" id="A0A7Z7LU44"/>
<reference evidence="2 3" key="1">
    <citation type="submission" date="2018-06" db="EMBL/GenBank/DDBJ databases">
        <authorList>
            <consortium name="Pathogen Informatics"/>
            <person name="Doyle S."/>
        </authorList>
    </citation>
    <scope>NUCLEOTIDE SEQUENCE [LARGE SCALE GENOMIC DNA]</scope>
    <source>
        <strain evidence="2 3">NCTC10588</strain>
    </source>
</reference>
<name>A0A7Z7LU44_9FLAO</name>
<dbReference type="EMBL" id="UFYD01000001">
    <property type="protein sequence ID" value="STC97831.1"/>
    <property type="molecule type" value="Genomic_DNA"/>
</dbReference>
<protein>
    <recommendedName>
        <fullName evidence="1">ParB-like N-terminal domain-containing protein</fullName>
    </recommendedName>
</protein>
<dbReference type="SUPFAM" id="SSF110849">
    <property type="entry name" value="ParB/Sulfiredoxin"/>
    <property type="match status" value="1"/>
</dbReference>
<evidence type="ECO:0000259" key="1">
    <source>
        <dbReference type="Pfam" id="PF02195"/>
    </source>
</evidence>
<dbReference type="Gene3D" id="3.90.1530.10">
    <property type="entry name" value="Conserved hypothetical protein from pyrococcus furiosus pfu- 392566-001, ParB domain"/>
    <property type="match status" value="1"/>
</dbReference>
<comment type="caution">
    <text evidence="2">The sequence shown here is derived from an EMBL/GenBank/DDBJ whole genome shotgun (WGS) entry which is preliminary data.</text>
</comment>
<feature type="domain" description="ParB-like N-terminal" evidence="1">
    <location>
        <begin position="18"/>
        <end position="94"/>
    </location>
</feature>
<dbReference type="InterPro" id="IPR003115">
    <property type="entry name" value="ParB_N"/>
</dbReference>
<sequence>MNATTIKISQLLLNEGQIEGLPRNPRFIRDARFMALVKSIKDLPEMLELRELIVVPFRKKFVVIGGNMRLRAITELGYTEAPCKILQTQTPAHILRQIAIKDNISFGNDDSDALANEWDKNELDSWGYEFPVFEDLDEDAEPEEKLPKPDEDDMIAVTLNEEEKEVWLQAKEHIGIKNDKKAIFRLIEFMYQCENEE</sequence>
<organism evidence="2 3">
    <name type="scientific">Elizabethkingia anophelis</name>
    <dbReference type="NCBI Taxonomy" id="1117645"/>
    <lineage>
        <taxon>Bacteria</taxon>
        <taxon>Pseudomonadati</taxon>
        <taxon>Bacteroidota</taxon>
        <taxon>Flavobacteriia</taxon>
        <taxon>Flavobacteriales</taxon>
        <taxon>Weeksellaceae</taxon>
        <taxon>Elizabethkingia</taxon>
    </lineage>
</organism>
<dbReference type="Pfam" id="PF02195">
    <property type="entry name" value="ParB_N"/>
    <property type="match status" value="1"/>
</dbReference>
<accession>A0A7Z7LU44</accession>
<evidence type="ECO:0000313" key="3">
    <source>
        <dbReference type="Proteomes" id="UP000254876"/>
    </source>
</evidence>